<dbReference type="Gene3D" id="3.50.50.60">
    <property type="entry name" value="FAD/NAD(P)-binding domain"/>
    <property type="match status" value="1"/>
</dbReference>
<dbReference type="RefSeq" id="WP_128625475.1">
    <property type="nucleotide sequence ID" value="NZ_ML133514.1"/>
</dbReference>
<keyword evidence="2" id="KW-0472">Membrane</keyword>
<evidence type="ECO:0000313" key="5">
    <source>
        <dbReference type="Proteomes" id="UP000281647"/>
    </source>
</evidence>
<dbReference type="PANTHER" id="PTHR13847:SF281">
    <property type="entry name" value="FAD DEPENDENT OXIDOREDUCTASE DOMAIN-CONTAINING PROTEIN"/>
    <property type="match status" value="1"/>
</dbReference>
<dbReference type="Gene3D" id="3.30.9.10">
    <property type="entry name" value="D-Amino Acid Oxidase, subunit A, domain 2"/>
    <property type="match status" value="1"/>
</dbReference>
<keyword evidence="2" id="KW-0812">Transmembrane</keyword>
<evidence type="ECO:0000313" key="4">
    <source>
        <dbReference type="EMBL" id="RUM95802.1"/>
    </source>
</evidence>
<dbReference type="SUPFAM" id="SSF51905">
    <property type="entry name" value="FAD/NAD(P)-binding domain"/>
    <property type="match status" value="1"/>
</dbReference>
<protein>
    <submittedName>
        <fullName evidence="4">FAD-binding oxidoreductase</fullName>
    </submittedName>
</protein>
<feature type="transmembrane region" description="Helical" evidence="2">
    <location>
        <begin position="418"/>
        <end position="436"/>
    </location>
</feature>
<sequence>MLNQTAELAGAAPSGRTLPKSLWAATANPLAAQPELEGGHQFDVAIVGAGFTGLRTAVELALSGVRVAVLEAMEVGYGASGRSGGQVNPILRMRPEEVSAEIGHQNGENLVAATLASGNALFEDIRRFGIGCDPVQKGWLQVAHTDTAMGGLERLQKAWNAAGGEISVLDRNECREWSGSADYVGGLFHPSAGHVQPLSLVRGFAQTALQHGAKIFEHSAVTAISRAANNKWMLSTRRGSVIADKVVITTNAYTGDLWPKLKRTVMPLVSLQAATEPLSLVQRAQVLPRETTIADTRRAIIYARYDRDGRLSIGCMGSYPDHPDALGGFSRLKSGTERIFPTLKGVEWQFKWGGRIAITPNFLPHLHEPAPGLLIGLGFNGRGVAMTSVMGRALGAKLLGARDGDLPFPVSPIKAIPFHRILAAILPVATPLLAVADRMDRMK</sequence>
<dbReference type="PANTHER" id="PTHR13847">
    <property type="entry name" value="SARCOSINE DEHYDROGENASE-RELATED"/>
    <property type="match status" value="1"/>
</dbReference>
<dbReference type="InterPro" id="IPR006076">
    <property type="entry name" value="FAD-dep_OxRdtase"/>
</dbReference>
<dbReference type="EMBL" id="RKST01000030">
    <property type="protein sequence ID" value="RUM95802.1"/>
    <property type="molecule type" value="Genomic_DNA"/>
</dbReference>
<dbReference type="AlphaFoldDB" id="A0A432V176"/>
<name>A0A432V176_9HYPH</name>
<keyword evidence="5" id="KW-1185">Reference proteome</keyword>
<proteinExistence type="predicted"/>
<reference evidence="4 5" key="1">
    <citation type="submission" date="2018-11" db="EMBL/GenBank/DDBJ databases">
        <title>Pseudaminobacter arsenicus sp. nov., an arsenic-resistant bacterium isolated from arsenic-rich aquifers.</title>
        <authorList>
            <person name="Mu Y."/>
        </authorList>
    </citation>
    <scope>NUCLEOTIDE SEQUENCE [LARGE SCALE GENOMIC DNA]</scope>
    <source>
        <strain evidence="4 5">CB3</strain>
    </source>
</reference>
<evidence type="ECO:0000256" key="2">
    <source>
        <dbReference type="SAM" id="Phobius"/>
    </source>
</evidence>
<feature type="domain" description="FAD dependent oxidoreductase" evidence="3">
    <location>
        <begin position="43"/>
        <end position="394"/>
    </location>
</feature>
<comment type="caution">
    <text evidence="4">The sequence shown here is derived from an EMBL/GenBank/DDBJ whole genome shotgun (WGS) entry which is preliminary data.</text>
</comment>
<evidence type="ECO:0000259" key="3">
    <source>
        <dbReference type="Pfam" id="PF01266"/>
    </source>
</evidence>
<keyword evidence="1" id="KW-0560">Oxidoreductase</keyword>
<dbReference type="Proteomes" id="UP000281647">
    <property type="component" value="Unassembled WGS sequence"/>
</dbReference>
<dbReference type="Pfam" id="PF01266">
    <property type="entry name" value="DAO"/>
    <property type="match status" value="1"/>
</dbReference>
<dbReference type="GO" id="GO:0016491">
    <property type="term" value="F:oxidoreductase activity"/>
    <property type="evidence" value="ECO:0007669"/>
    <property type="project" value="UniProtKB-KW"/>
</dbReference>
<gene>
    <name evidence="4" type="ORF">EET67_21155</name>
</gene>
<organism evidence="4 5">
    <name type="scientific">Borborobacter arsenicus</name>
    <dbReference type="NCBI Taxonomy" id="1851146"/>
    <lineage>
        <taxon>Bacteria</taxon>
        <taxon>Pseudomonadati</taxon>
        <taxon>Pseudomonadota</taxon>
        <taxon>Alphaproteobacteria</taxon>
        <taxon>Hyphomicrobiales</taxon>
        <taxon>Phyllobacteriaceae</taxon>
        <taxon>Borborobacter</taxon>
    </lineage>
</organism>
<dbReference type="InterPro" id="IPR036188">
    <property type="entry name" value="FAD/NAD-bd_sf"/>
</dbReference>
<evidence type="ECO:0000256" key="1">
    <source>
        <dbReference type="ARBA" id="ARBA00023002"/>
    </source>
</evidence>
<keyword evidence="2" id="KW-1133">Transmembrane helix</keyword>
<accession>A0A432V176</accession>
<dbReference type="OrthoDB" id="9814969at2"/>
<dbReference type="GO" id="GO:0005737">
    <property type="term" value="C:cytoplasm"/>
    <property type="evidence" value="ECO:0007669"/>
    <property type="project" value="TreeGrafter"/>
</dbReference>